<evidence type="ECO:0000259" key="1">
    <source>
        <dbReference type="PROSITE" id="PS50994"/>
    </source>
</evidence>
<accession>A0ABT9XL52</accession>
<dbReference type="Gene3D" id="3.30.420.10">
    <property type="entry name" value="Ribonuclease H-like superfamily/Ribonuclease H"/>
    <property type="match status" value="1"/>
</dbReference>
<evidence type="ECO:0000313" key="3">
    <source>
        <dbReference type="Proteomes" id="UP001232973"/>
    </source>
</evidence>
<dbReference type="RefSeq" id="WP_307016629.1">
    <property type="nucleotide sequence ID" value="NZ_JAUSTP010000029.1"/>
</dbReference>
<dbReference type="EMBL" id="JAUSTP010000029">
    <property type="protein sequence ID" value="MDQ0191036.1"/>
    <property type="molecule type" value="Genomic_DNA"/>
</dbReference>
<comment type="caution">
    <text evidence="2">The sequence shown here is derived from an EMBL/GenBank/DDBJ whole genome shotgun (WGS) entry which is preliminary data.</text>
</comment>
<protein>
    <submittedName>
        <fullName evidence="2">Transposase InsO family protein</fullName>
    </submittedName>
</protein>
<name>A0ABT9XL52_9BACL</name>
<dbReference type="InterPro" id="IPR012337">
    <property type="entry name" value="RNaseH-like_sf"/>
</dbReference>
<dbReference type="PROSITE" id="PS50994">
    <property type="entry name" value="INTEGRASE"/>
    <property type="match status" value="1"/>
</dbReference>
<dbReference type="InterPro" id="IPR036397">
    <property type="entry name" value="RNaseH_sf"/>
</dbReference>
<dbReference type="Proteomes" id="UP001232973">
    <property type="component" value="Unassembled WGS sequence"/>
</dbReference>
<reference evidence="2 3" key="1">
    <citation type="submission" date="2023-07" db="EMBL/GenBank/DDBJ databases">
        <title>Genomic Encyclopedia of Type Strains, Phase IV (KMG-IV): sequencing the most valuable type-strain genomes for metagenomic binning, comparative biology and taxonomic classification.</title>
        <authorList>
            <person name="Goeker M."/>
        </authorList>
    </citation>
    <scope>NUCLEOTIDE SEQUENCE [LARGE SCALE GENOMIC DNA]</scope>
    <source>
        <strain evidence="2 3">DSM 4006</strain>
    </source>
</reference>
<evidence type="ECO:0000313" key="2">
    <source>
        <dbReference type="EMBL" id="MDQ0191036.1"/>
    </source>
</evidence>
<dbReference type="InterPro" id="IPR001584">
    <property type="entry name" value="Integrase_cat-core"/>
</dbReference>
<organism evidence="2 3">
    <name type="scientific">Alicyclobacillus cycloheptanicus</name>
    <dbReference type="NCBI Taxonomy" id="1457"/>
    <lineage>
        <taxon>Bacteria</taxon>
        <taxon>Bacillati</taxon>
        <taxon>Bacillota</taxon>
        <taxon>Bacilli</taxon>
        <taxon>Bacillales</taxon>
        <taxon>Alicyclobacillaceae</taxon>
        <taxon>Alicyclobacillus</taxon>
    </lineage>
</organism>
<sequence length="394" mass="44764">MRVRYLKANTKQAKSQILDELEQTLGYVRKYAIAVMKPKPEHDRPPAKRTRPLQYLEAMPVVQVVWEALDYPCAERLHPVLASTVLQLANHSELKLTPEIMRDLEQISRATLARRIAKWTRPGAKHIPADKRPSAHLRSEIPVERYEWNEGRPGALEIDLVEHNGGSSLGHFAYTLSVVDVVTGYSRRLAVLGRGQAGVKAALERILTEWPYPVWGIHSDNGSEFINGHLVRFTKANGLAFTRSRPYKKNDNAHVEQKNRFLVREVVGYDRYDTPEHAAWLNTVYAWLDVYANACLPMRKVVEKKREGSHVRKKYDIARTPLKRAMEANVVSEDSKQHWAQWAELLNPLQLHRQLVTLLAQGPEGANVTPAPMPAPAPWIEAKGSWSNGTQEAR</sequence>
<feature type="domain" description="Integrase catalytic" evidence="1">
    <location>
        <begin position="149"/>
        <end position="329"/>
    </location>
</feature>
<keyword evidence="3" id="KW-1185">Reference proteome</keyword>
<dbReference type="SUPFAM" id="SSF53098">
    <property type="entry name" value="Ribonuclease H-like"/>
    <property type="match status" value="1"/>
</dbReference>
<gene>
    <name evidence="2" type="ORF">J2S03_002903</name>
</gene>
<proteinExistence type="predicted"/>